<dbReference type="EMBL" id="MU006091">
    <property type="protein sequence ID" value="KAF2841709.1"/>
    <property type="molecule type" value="Genomic_DNA"/>
</dbReference>
<accession>A0A9P4VVI7</accession>
<organism evidence="2 3">
    <name type="scientific">Patellaria atrata CBS 101060</name>
    <dbReference type="NCBI Taxonomy" id="1346257"/>
    <lineage>
        <taxon>Eukaryota</taxon>
        <taxon>Fungi</taxon>
        <taxon>Dikarya</taxon>
        <taxon>Ascomycota</taxon>
        <taxon>Pezizomycotina</taxon>
        <taxon>Dothideomycetes</taxon>
        <taxon>Dothideomycetes incertae sedis</taxon>
        <taxon>Patellariales</taxon>
        <taxon>Patellariaceae</taxon>
        <taxon>Patellaria</taxon>
    </lineage>
</organism>
<protein>
    <submittedName>
        <fullName evidence="2">Uncharacterized protein</fullName>
    </submittedName>
</protein>
<name>A0A9P4VVI7_9PEZI</name>
<sequence>MGAYFKKFLGDLFEYYRHLRSSGSSFLSFRKLKKFLWQFLWPSLVPSLLLLLPSFQRKESSSVPVLRSTRMRCSSWTVYYYSITLALHSLPTTSLCILSQS</sequence>
<keyword evidence="1" id="KW-0472">Membrane</keyword>
<feature type="transmembrane region" description="Helical" evidence="1">
    <location>
        <begin position="35"/>
        <end position="56"/>
    </location>
</feature>
<dbReference type="Proteomes" id="UP000799429">
    <property type="component" value="Unassembled WGS sequence"/>
</dbReference>
<keyword evidence="3" id="KW-1185">Reference proteome</keyword>
<evidence type="ECO:0000313" key="3">
    <source>
        <dbReference type="Proteomes" id="UP000799429"/>
    </source>
</evidence>
<comment type="caution">
    <text evidence="2">The sequence shown here is derived from an EMBL/GenBank/DDBJ whole genome shotgun (WGS) entry which is preliminary data.</text>
</comment>
<evidence type="ECO:0000256" key="1">
    <source>
        <dbReference type="SAM" id="Phobius"/>
    </source>
</evidence>
<feature type="transmembrane region" description="Helical" evidence="1">
    <location>
        <begin position="76"/>
        <end position="98"/>
    </location>
</feature>
<evidence type="ECO:0000313" key="2">
    <source>
        <dbReference type="EMBL" id="KAF2841709.1"/>
    </source>
</evidence>
<proteinExistence type="predicted"/>
<keyword evidence="1" id="KW-0812">Transmembrane</keyword>
<gene>
    <name evidence="2" type="ORF">M501DRAFT_584729</name>
</gene>
<keyword evidence="1" id="KW-1133">Transmembrane helix</keyword>
<reference evidence="2" key="1">
    <citation type="journal article" date="2020" name="Stud. Mycol.">
        <title>101 Dothideomycetes genomes: a test case for predicting lifestyles and emergence of pathogens.</title>
        <authorList>
            <person name="Haridas S."/>
            <person name="Albert R."/>
            <person name="Binder M."/>
            <person name="Bloem J."/>
            <person name="Labutti K."/>
            <person name="Salamov A."/>
            <person name="Andreopoulos B."/>
            <person name="Baker S."/>
            <person name="Barry K."/>
            <person name="Bills G."/>
            <person name="Bluhm B."/>
            <person name="Cannon C."/>
            <person name="Castanera R."/>
            <person name="Culley D."/>
            <person name="Daum C."/>
            <person name="Ezra D."/>
            <person name="Gonzalez J."/>
            <person name="Henrissat B."/>
            <person name="Kuo A."/>
            <person name="Liang C."/>
            <person name="Lipzen A."/>
            <person name="Lutzoni F."/>
            <person name="Magnuson J."/>
            <person name="Mondo S."/>
            <person name="Nolan M."/>
            <person name="Ohm R."/>
            <person name="Pangilinan J."/>
            <person name="Park H.-J."/>
            <person name="Ramirez L."/>
            <person name="Alfaro M."/>
            <person name="Sun H."/>
            <person name="Tritt A."/>
            <person name="Yoshinaga Y."/>
            <person name="Zwiers L.-H."/>
            <person name="Turgeon B."/>
            <person name="Goodwin S."/>
            <person name="Spatafora J."/>
            <person name="Crous P."/>
            <person name="Grigoriev I."/>
        </authorList>
    </citation>
    <scope>NUCLEOTIDE SEQUENCE</scope>
    <source>
        <strain evidence="2">CBS 101060</strain>
    </source>
</reference>
<dbReference type="AlphaFoldDB" id="A0A9P4VVI7"/>